<sequence>MSNLHAKIQQAASQNAQLLQGLSETDAAASQLAQQNAYITDLVSQISSTTKRVNDLKRKTALELKDHEKYRDSTIRRFAHKASGRKDRFSEKAAKEEKEYFDAIQSQKSAEDQLNYLTQLNAQAEVQKLRFESEAQRHQHLQASLDALYNSIFAGPTPEFPNEDQKEYACTSASQQVQNLNHQLSHEHHVLFLLGQTSSKLSEVRNTLDSAYGMSQYDMFGGGQMASMQKRNYLERAESSIQQVRMLQSQIQQVAPDIPDIGRIVIDIGSIWSDVVFDNIFSDMQMHDQIKEGMAHVDQAGHRCGEIIKGRELVVGRLEGDVKRAQEDLREKRMELQKAREHAFTRVTGDASGGVGIGTDAPPAYAM</sequence>
<dbReference type="OrthoDB" id="2562743at2759"/>
<dbReference type="EMBL" id="MU006298">
    <property type="protein sequence ID" value="KAF2852571.1"/>
    <property type="molecule type" value="Genomic_DNA"/>
</dbReference>
<accession>A0A6A7BAL1</accession>
<dbReference type="PANTHER" id="PTHR21974">
    <property type="entry name" value="RE15880P"/>
    <property type="match status" value="1"/>
</dbReference>
<keyword evidence="1" id="KW-0175">Coiled coil</keyword>
<dbReference type="Proteomes" id="UP000799423">
    <property type="component" value="Unassembled WGS sequence"/>
</dbReference>
<feature type="coiled-coil region" evidence="1">
    <location>
        <begin position="315"/>
        <end position="342"/>
    </location>
</feature>
<organism evidence="2 3">
    <name type="scientific">Plenodomus tracheiphilus IPT5</name>
    <dbReference type="NCBI Taxonomy" id="1408161"/>
    <lineage>
        <taxon>Eukaryota</taxon>
        <taxon>Fungi</taxon>
        <taxon>Dikarya</taxon>
        <taxon>Ascomycota</taxon>
        <taxon>Pezizomycotina</taxon>
        <taxon>Dothideomycetes</taxon>
        <taxon>Pleosporomycetidae</taxon>
        <taxon>Pleosporales</taxon>
        <taxon>Pleosporineae</taxon>
        <taxon>Leptosphaeriaceae</taxon>
        <taxon>Plenodomus</taxon>
    </lineage>
</organism>
<evidence type="ECO:0000313" key="3">
    <source>
        <dbReference type="Proteomes" id="UP000799423"/>
    </source>
</evidence>
<proteinExistence type="predicted"/>
<evidence type="ECO:0000256" key="1">
    <source>
        <dbReference type="SAM" id="Coils"/>
    </source>
</evidence>
<evidence type="ECO:0000313" key="2">
    <source>
        <dbReference type="EMBL" id="KAF2852571.1"/>
    </source>
</evidence>
<name>A0A6A7BAL1_9PLEO</name>
<gene>
    <name evidence="2" type="ORF">T440DRAFT_466705</name>
</gene>
<dbReference type="PANTHER" id="PTHR21974:SF2">
    <property type="entry name" value="RE15880P"/>
    <property type="match status" value="1"/>
</dbReference>
<reference evidence="2" key="1">
    <citation type="submission" date="2020-01" db="EMBL/GenBank/DDBJ databases">
        <authorList>
            <consortium name="DOE Joint Genome Institute"/>
            <person name="Haridas S."/>
            <person name="Albert R."/>
            <person name="Binder M."/>
            <person name="Bloem J."/>
            <person name="Labutti K."/>
            <person name="Salamov A."/>
            <person name="Andreopoulos B."/>
            <person name="Baker S.E."/>
            <person name="Barry K."/>
            <person name="Bills G."/>
            <person name="Bluhm B.H."/>
            <person name="Cannon C."/>
            <person name="Castanera R."/>
            <person name="Culley D.E."/>
            <person name="Daum C."/>
            <person name="Ezra D."/>
            <person name="Gonzalez J.B."/>
            <person name="Henrissat B."/>
            <person name="Kuo A."/>
            <person name="Liang C."/>
            <person name="Lipzen A."/>
            <person name="Lutzoni F."/>
            <person name="Magnuson J."/>
            <person name="Mondo S."/>
            <person name="Nolan M."/>
            <person name="Ohm R."/>
            <person name="Pangilinan J."/>
            <person name="Park H.-J."/>
            <person name="Ramirez L."/>
            <person name="Alfaro M."/>
            <person name="Sun H."/>
            <person name="Tritt A."/>
            <person name="Yoshinaga Y."/>
            <person name="Zwiers L.-H."/>
            <person name="Turgeon B.G."/>
            <person name="Goodwin S.B."/>
            <person name="Spatafora J.W."/>
            <person name="Crous P.W."/>
            <person name="Grigoriev I.V."/>
        </authorList>
    </citation>
    <scope>NUCLEOTIDE SEQUENCE</scope>
    <source>
        <strain evidence="2">IPT5</strain>
    </source>
</reference>
<protein>
    <submittedName>
        <fullName evidence="2">Uncharacterized protein</fullName>
    </submittedName>
</protein>
<keyword evidence="3" id="KW-1185">Reference proteome</keyword>
<dbReference type="AlphaFoldDB" id="A0A6A7BAL1"/>